<dbReference type="InterPro" id="IPR022533">
    <property type="entry name" value="Cox20"/>
</dbReference>
<protein>
    <recommendedName>
        <fullName evidence="3">Cytochrome c oxidase assembly protein COX20, mitochondrial</fullName>
    </recommendedName>
</protein>
<gene>
    <name evidence="10" type="ORF">NMOB1V02_LOCUS3148</name>
</gene>
<organism evidence="10">
    <name type="scientific">Notodromas monacha</name>
    <dbReference type="NCBI Taxonomy" id="399045"/>
    <lineage>
        <taxon>Eukaryota</taxon>
        <taxon>Metazoa</taxon>
        <taxon>Ecdysozoa</taxon>
        <taxon>Arthropoda</taxon>
        <taxon>Crustacea</taxon>
        <taxon>Oligostraca</taxon>
        <taxon>Ostracoda</taxon>
        <taxon>Podocopa</taxon>
        <taxon>Podocopida</taxon>
        <taxon>Cypridocopina</taxon>
        <taxon>Cypridoidea</taxon>
        <taxon>Cyprididae</taxon>
        <taxon>Notodromas</taxon>
    </lineage>
</organism>
<keyword evidence="5" id="KW-0999">Mitochondrion inner membrane</keyword>
<evidence type="ECO:0000256" key="6">
    <source>
        <dbReference type="ARBA" id="ARBA00022989"/>
    </source>
</evidence>
<dbReference type="PANTHER" id="PTHR31586">
    <property type="entry name" value="CYTOCHROME C OXIDASE PROTEIN 20"/>
    <property type="match status" value="1"/>
</dbReference>
<proteinExistence type="inferred from homology"/>
<dbReference type="PANTHER" id="PTHR31586:SF1">
    <property type="entry name" value="CYTOCHROME C OXIDASE ASSEMBLY PROTEIN COX20, MITOCHONDRIAL"/>
    <property type="match status" value="1"/>
</dbReference>
<keyword evidence="6 9" id="KW-1133">Transmembrane helix</keyword>
<keyword evidence="11" id="KW-1185">Reference proteome</keyword>
<feature type="transmembrane region" description="Helical" evidence="9">
    <location>
        <begin position="115"/>
        <end position="132"/>
    </location>
</feature>
<accession>A0A7R9GC06</accession>
<evidence type="ECO:0000313" key="10">
    <source>
        <dbReference type="EMBL" id="CAD7275350.1"/>
    </source>
</evidence>
<evidence type="ECO:0000256" key="9">
    <source>
        <dbReference type="SAM" id="Phobius"/>
    </source>
</evidence>
<keyword evidence="4 9" id="KW-0812">Transmembrane</keyword>
<keyword evidence="8 9" id="KW-0472">Membrane</keyword>
<dbReference type="Pfam" id="PF12597">
    <property type="entry name" value="Cox20"/>
    <property type="match status" value="1"/>
</dbReference>
<evidence type="ECO:0000256" key="8">
    <source>
        <dbReference type="ARBA" id="ARBA00023136"/>
    </source>
</evidence>
<dbReference type="EMBL" id="CAJPEX010000400">
    <property type="protein sequence ID" value="CAG0915502.1"/>
    <property type="molecule type" value="Genomic_DNA"/>
</dbReference>
<dbReference type="EMBL" id="OA882437">
    <property type="protein sequence ID" value="CAD7275350.1"/>
    <property type="molecule type" value="Genomic_DNA"/>
</dbReference>
<evidence type="ECO:0000313" key="11">
    <source>
        <dbReference type="Proteomes" id="UP000678499"/>
    </source>
</evidence>
<feature type="transmembrane region" description="Helical" evidence="9">
    <location>
        <begin position="91"/>
        <end position="109"/>
    </location>
</feature>
<dbReference type="AlphaFoldDB" id="A0A7R9GC06"/>
<dbReference type="OrthoDB" id="14603at2759"/>
<evidence type="ECO:0000256" key="3">
    <source>
        <dbReference type="ARBA" id="ARBA00017689"/>
    </source>
</evidence>
<name>A0A7R9GC06_9CRUS</name>
<dbReference type="PRINTS" id="PR02049">
    <property type="entry name" value="PROTEINF36A"/>
</dbReference>
<evidence type="ECO:0000256" key="4">
    <source>
        <dbReference type="ARBA" id="ARBA00022692"/>
    </source>
</evidence>
<sequence length="173" mass="19301">MVSNEEKAVDSPLSLMVPSVITDVTTVEYVIVLLLPSVDSESVLIIVFPGEDSEVVWLLLAMPEDEEDDERQSLVVFGRDIAKIPCFRSSILYGLGGGVSGGLVCFLMTSRPQFSSRIGMLCLVAVTVGYWTRCRYEYSKNRQLHHQLEAAARRKALLQGTEEEKRILDFKDA</sequence>
<comment type="subcellular location">
    <subcellularLocation>
        <location evidence="1">Mitochondrion inner membrane</location>
    </subcellularLocation>
</comment>
<keyword evidence="7" id="KW-0496">Mitochondrion</keyword>
<evidence type="ECO:0000256" key="1">
    <source>
        <dbReference type="ARBA" id="ARBA00004273"/>
    </source>
</evidence>
<comment type="similarity">
    <text evidence="2">Belongs to the COX20 family.</text>
</comment>
<dbReference type="GO" id="GO:0033617">
    <property type="term" value="P:mitochondrial respiratory chain complex IV assembly"/>
    <property type="evidence" value="ECO:0007669"/>
    <property type="project" value="InterPro"/>
</dbReference>
<dbReference type="GO" id="GO:0005743">
    <property type="term" value="C:mitochondrial inner membrane"/>
    <property type="evidence" value="ECO:0007669"/>
    <property type="project" value="UniProtKB-SubCell"/>
</dbReference>
<evidence type="ECO:0000256" key="7">
    <source>
        <dbReference type="ARBA" id="ARBA00023128"/>
    </source>
</evidence>
<evidence type="ECO:0000256" key="5">
    <source>
        <dbReference type="ARBA" id="ARBA00022792"/>
    </source>
</evidence>
<dbReference type="Proteomes" id="UP000678499">
    <property type="component" value="Unassembled WGS sequence"/>
</dbReference>
<evidence type="ECO:0000256" key="2">
    <source>
        <dbReference type="ARBA" id="ARBA00009575"/>
    </source>
</evidence>
<reference evidence="10" key="1">
    <citation type="submission" date="2020-11" db="EMBL/GenBank/DDBJ databases">
        <authorList>
            <person name="Tran Van P."/>
        </authorList>
    </citation>
    <scope>NUCLEOTIDE SEQUENCE</scope>
</reference>